<dbReference type="AlphaFoldDB" id="A0A640MZY6"/>
<accession>A0A640MZY6</accession>
<name>A0A640MZY6_BACAN</name>
<gene>
    <name evidence="1" type="ORF">LamDB_49880</name>
</gene>
<evidence type="ECO:0000313" key="1">
    <source>
        <dbReference type="EMBL" id="GEU19396.1"/>
    </source>
</evidence>
<sequence length="44" mass="4890">MKHLTEKDLKSINAGDFWGDLGTITGNVINRVPKFGKSKSKNDK</sequence>
<reference evidence="1" key="1">
    <citation type="submission" date="2019-12" db="EMBL/GenBank/DDBJ databases">
        <title>Epidemiological and comparative genomic analysis of Bacillus anthracis isolated from northern Vietnam.</title>
        <authorList>
            <person name="Hoang T.T.H."/>
            <person name="Dang D.A."/>
            <person name="Pham M.H."/>
            <person name="Luong M.H."/>
            <person name="Tran N.D."/>
            <person name="Nguyen T.H."/>
            <person name="Nguyen T.T."/>
            <person name="Inoue S."/>
            <person name="Morikawa S."/>
            <person name="Okutani A."/>
        </authorList>
    </citation>
    <scope>NUCLEOTIDE SEQUENCE</scope>
    <source>
        <strain evidence="1">LamDB</strain>
    </source>
</reference>
<comment type="caution">
    <text evidence="1">The sequence shown here is derived from an EMBL/GenBank/DDBJ whole genome shotgun (WGS) entry which is preliminary data.</text>
</comment>
<proteinExistence type="predicted"/>
<dbReference type="EMBL" id="BLEX01000011">
    <property type="protein sequence ID" value="GEU19396.1"/>
    <property type="molecule type" value="Genomic_DNA"/>
</dbReference>
<organism evidence="1">
    <name type="scientific">Bacillus anthracis</name>
    <name type="common">anthrax bacterium</name>
    <dbReference type="NCBI Taxonomy" id="1392"/>
    <lineage>
        <taxon>Bacteria</taxon>
        <taxon>Bacillati</taxon>
        <taxon>Bacillota</taxon>
        <taxon>Bacilli</taxon>
        <taxon>Bacillales</taxon>
        <taxon>Bacillaceae</taxon>
        <taxon>Bacillus</taxon>
        <taxon>Bacillus cereus group</taxon>
    </lineage>
</organism>
<reference evidence="1" key="2">
    <citation type="submission" date="2019-12" db="EMBL/GenBank/DDBJ databases">
        <authorList>
            <person name="Hoang T.H.H."/>
            <person name="Okutani A."/>
        </authorList>
    </citation>
    <scope>NUCLEOTIDE SEQUENCE</scope>
    <source>
        <strain evidence="1">LamDB</strain>
    </source>
</reference>
<protein>
    <submittedName>
        <fullName evidence="1">Uncharacterized protein</fullName>
    </submittedName>
</protein>